<name>A0ABX1JSP8_9MICC</name>
<dbReference type="PANTHER" id="PTHR43537">
    <property type="entry name" value="TRANSCRIPTIONAL REGULATOR, GNTR FAMILY"/>
    <property type="match status" value="1"/>
</dbReference>
<feature type="non-terminal residue" evidence="5">
    <location>
        <position position="129"/>
    </location>
</feature>
<evidence type="ECO:0000259" key="4">
    <source>
        <dbReference type="PROSITE" id="PS50949"/>
    </source>
</evidence>
<keyword evidence="6" id="KW-1185">Reference proteome</keyword>
<evidence type="ECO:0000313" key="6">
    <source>
        <dbReference type="Proteomes" id="UP000523795"/>
    </source>
</evidence>
<organism evidence="5 6">
    <name type="scientific">Arthrobacter deserti</name>
    <dbReference type="NCBI Taxonomy" id="1742687"/>
    <lineage>
        <taxon>Bacteria</taxon>
        <taxon>Bacillati</taxon>
        <taxon>Actinomycetota</taxon>
        <taxon>Actinomycetes</taxon>
        <taxon>Micrococcales</taxon>
        <taxon>Micrococcaceae</taxon>
        <taxon>Arthrobacter</taxon>
    </lineage>
</organism>
<dbReference type="Proteomes" id="UP000523795">
    <property type="component" value="Unassembled WGS sequence"/>
</dbReference>
<dbReference type="PROSITE" id="PS50949">
    <property type="entry name" value="HTH_GNTR"/>
    <property type="match status" value="1"/>
</dbReference>
<dbReference type="InterPro" id="IPR036390">
    <property type="entry name" value="WH_DNA-bd_sf"/>
</dbReference>
<dbReference type="EMBL" id="JAAZSR010000392">
    <property type="protein sequence ID" value="NKX52066.1"/>
    <property type="molecule type" value="Genomic_DNA"/>
</dbReference>
<keyword evidence="3" id="KW-0804">Transcription</keyword>
<evidence type="ECO:0000256" key="2">
    <source>
        <dbReference type="ARBA" id="ARBA00023125"/>
    </source>
</evidence>
<accession>A0ABX1JSP8</accession>
<feature type="domain" description="HTH gntR-type" evidence="4">
    <location>
        <begin position="4"/>
        <end position="72"/>
    </location>
</feature>
<protein>
    <submittedName>
        <fullName evidence="5">FadR family transcriptional regulator</fullName>
    </submittedName>
</protein>
<evidence type="ECO:0000256" key="3">
    <source>
        <dbReference type="ARBA" id="ARBA00023163"/>
    </source>
</evidence>
<dbReference type="PRINTS" id="PR00035">
    <property type="entry name" value="HTHGNTR"/>
</dbReference>
<dbReference type="InterPro" id="IPR036388">
    <property type="entry name" value="WH-like_DNA-bd_sf"/>
</dbReference>
<sequence length="129" mass="13838">MARKSLVGVVADELLDRIAAGESRPGDAVPGELELGARHDVSRMTVREAVKTLAAQNILRVERGRGTYVNPLNRWSSLEAVLRATSEGRDAAASAVQLTELRRMLEGGACELAATRISEGDLSVLENQV</sequence>
<reference evidence="5 6" key="1">
    <citation type="submission" date="2020-04" db="EMBL/GenBank/DDBJ databases">
        <authorList>
            <person name="Liu S."/>
        </authorList>
    </citation>
    <scope>NUCLEOTIDE SEQUENCE [LARGE SCALE GENOMIC DNA]</scope>
    <source>
        <strain evidence="5 6">CGMCC 1.15091</strain>
    </source>
</reference>
<dbReference type="SMART" id="SM00345">
    <property type="entry name" value="HTH_GNTR"/>
    <property type="match status" value="1"/>
</dbReference>
<dbReference type="InterPro" id="IPR000524">
    <property type="entry name" value="Tscrpt_reg_HTH_GntR"/>
</dbReference>
<dbReference type="Gene3D" id="1.10.10.10">
    <property type="entry name" value="Winged helix-like DNA-binding domain superfamily/Winged helix DNA-binding domain"/>
    <property type="match status" value="1"/>
</dbReference>
<dbReference type="Pfam" id="PF00392">
    <property type="entry name" value="GntR"/>
    <property type="match status" value="1"/>
</dbReference>
<comment type="caution">
    <text evidence="5">The sequence shown here is derived from an EMBL/GenBank/DDBJ whole genome shotgun (WGS) entry which is preliminary data.</text>
</comment>
<keyword evidence="2" id="KW-0238">DNA-binding</keyword>
<dbReference type="CDD" id="cd07377">
    <property type="entry name" value="WHTH_GntR"/>
    <property type="match status" value="1"/>
</dbReference>
<evidence type="ECO:0000313" key="5">
    <source>
        <dbReference type="EMBL" id="NKX52066.1"/>
    </source>
</evidence>
<dbReference type="SUPFAM" id="SSF46785">
    <property type="entry name" value="Winged helix' DNA-binding domain"/>
    <property type="match status" value="1"/>
</dbReference>
<keyword evidence="1" id="KW-0805">Transcription regulation</keyword>
<proteinExistence type="predicted"/>
<gene>
    <name evidence="5" type="ORF">HER39_16130</name>
</gene>
<evidence type="ECO:0000256" key="1">
    <source>
        <dbReference type="ARBA" id="ARBA00023015"/>
    </source>
</evidence>
<dbReference type="PANTHER" id="PTHR43537:SF5">
    <property type="entry name" value="UXU OPERON TRANSCRIPTIONAL REGULATOR"/>
    <property type="match status" value="1"/>
</dbReference>